<dbReference type="InterPro" id="IPR014833">
    <property type="entry name" value="TnsA_N"/>
</dbReference>
<dbReference type="OrthoDB" id="5291587at2"/>
<dbReference type="SUPFAM" id="SSF52980">
    <property type="entry name" value="Restriction endonuclease-like"/>
    <property type="match status" value="1"/>
</dbReference>
<evidence type="ECO:0000313" key="2">
    <source>
        <dbReference type="EMBL" id="TFF76255.1"/>
    </source>
</evidence>
<evidence type="ECO:0000313" key="5">
    <source>
        <dbReference type="Proteomes" id="UP000297914"/>
    </source>
</evidence>
<dbReference type="Gene3D" id="3.40.1350.10">
    <property type="match status" value="1"/>
</dbReference>
<evidence type="ECO:0000313" key="3">
    <source>
        <dbReference type="EMBL" id="TFF80693.1"/>
    </source>
</evidence>
<keyword evidence="4" id="KW-1185">Reference proteome</keyword>
<dbReference type="CDD" id="cd22362">
    <property type="entry name" value="TnsA_endonuclease-like"/>
    <property type="match status" value="1"/>
</dbReference>
<dbReference type="AlphaFoldDB" id="A0A5F0KB56"/>
<reference evidence="3 5" key="1">
    <citation type="submission" date="2018-06" db="EMBL/GenBank/DDBJ databases">
        <title>Occurrence of a novel blaKPC-2- and qnrS2- harbouring IncP6 plasmid from Aeromonas taiwanensis isolates recovered from the river sediments.</title>
        <authorList>
            <person name="Zheng B."/>
            <person name="Yu X."/>
            <person name="Xiao Y."/>
        </authorList>
    </citation>
    <scope>NUCLEOTIDE SEQUENCE [LARGE SCALE GENOMIC DNA]</scope>
    <source>
        <strain evidence="2 4">1713</strain>
        <strain evidence="3 5">198</strain>
    </source>
</reference>
<evidence type="ECO:0000313" key="4">
    <source>
        <dbReference type="Proteomes" id="UP000297720"/>
    </source>
</evidence>
<sequence>MKNQRVKQPVITDAEISKVERYARDIKAGGYRPWVTVRQSHTHGQGQIVHSYKTGREHHLLSRGERLPFFAFEHDPTVIDIMEQYPLPLHQTLEIAASLNIVHPGNYKERAKFDGLIPAKTMTQDFVIIRRTNKDKLILTPYSFKYAAALDPAVTNPRVVSRTREKEQIAIEYWRTQKIDHVLITEQHFNENYIYNLIFLRECFDKPEYIQTTTDMYHVMLRDFRHHLIHSPSSTLLILVKKVSQGLNIPDVQVLSVFQYAVYSHQLKVDLTQRIELYRPVPSLEVDYAN</sequence>
<dbReference type="InterPro" id="IPR011335">
    <property type="entry name" value="Restrct_endonuc-II-like"/>
</dbReference>
<dbReference type="InterPro" id="IPR011856">
    <property type="entry name" value="tRNA_endonuc-like_dom_sf"/>
</dbReference>
<dbReference type="Proteomes" id="UP000297720">
    <property type="component" value="Unassembled WGS sequence"/>
</dbReference>
<dbReference type="EMBL" id="QORK01000018">
    <property type="protein sequence ID" value="TFF80693.1"/>
    <property type="molecule type" value="Genomic_DNA"/>
</dbReference>
<name>A0A5F0KB56_9GAMM</name>
<gene>
    <name evidence="2" type="ORF">DRM93_09570</name>
    <name evidence="3" type="ORF">DRM94_09570</name>
</gene>
<dbReference type="Pfam" id="PF08722">
    <property type="entry name" value="Tn7_TnsA-like_N"/>
    <property type="match status" value="1"/>
</dbReference>
<dbReference type="RefSeq" id="WP_134695609.1">
    <property type="nucleotide sequence ID" value="NZ_QORJ01000014.1"/>
</dbReference>
<dbReference type="Proteomes" id="UP000297914">
    <property type="component" value="Unassembled WGS sequence"/>
</dbReference>
<feature type="domain" description="TnsA endonuclease N-terminal" evidence="1">
    <location>
        <begin position="75"/>
        <end position="186"/>
    </location>
</feature>
<protein>
    <submittedName>
        <fullName evidence="3">Transposase</fullName>
    </submittedName>
</protein>
<dbReference type="EMBL" id="QORL01000018">
    <property type="protein sequence ID" value="TFF76255.1"/>
    <property type="molecule type" value="Genomic_DNA"/>
</dbReference>
<proteinExistence type="predicted"/>
<organism evidence="3 5">
    <name type="scientific">Aeromonas taiwanensis</name>
    <dbReference type="NCBI Taxonomy" id="633417"/>
    <lineage>
        <taxon>Bacteria</taxon>
        <taxon>Pseudomonadati</taxon>
        <taxon>Pseudomonadota</taxon>
        <taxon>Gammaproteobacteria</taxon>
        <taxon>Aeromonadales</taxon>
        <taxon>Aeromonadaceae</taxon>
        <taxon>Aeromonas</taxon>
    </lineage>
</organism>
<comment type="caution">
    <text evidence="3">The sequence shown here is derived from an EMBL/GenBank/DDBJ whole genome shotgun (WGS) entry which is preliminary data.</text>
</comment>
<evidence type="ECO:0000259" key="1">
    <source>
        <dbReference type="Pfam" id="PF08722"/>
    </source>
</evidence>
<accession>A0A5F0KB56</accession>
<dbReference type="GO" id="GO:0003676">
    <property type="term" value="F:nucleic acid binding"/>
    <property type="evidence" value="ECO:0007669"/>
    <property type="project" value="InterPro"/>
</dbReference>